<proteinExistence type="predicted"/>
<dbReference type="GeneID" id="19465135"/>
<dbReference type="GO" id="GO:0004029">
    <property type="term" value="F:aldehyde dehydrogenase (NAD+) activity"/>
    <property type="evidence" value="ECO:0007669"/>
    <property type="project" value="TreeGrafter"/>
</dbReference>
<dbReference type="InterPro" id="IPR001509">
    <property type="entry name" value="Epimerase_deHydtase"/>
</dbReference>
<evidence type="ECO:0000259" key="2">
    <source>
        <dbReference type="Pfam" id="PF05368"/>
    </source>
</evidence>
<evidence type="ECO:0000259" key="1">
    <source>
        <dbReference type="Pfam" id="PF01370"/>
    </source>
</evidence>
<gene>
    <name evidence="3" type="ORF">GLAREA_06081</name>
</gene>
<dbReference type="InterPro" id="IPR036291">
    <property type="entry name" value="NAD(P)-bd_dom_sf"/>
</dbReference>
<dbReference type="OrthoDB" id="2130169at2759"/>
<protein>
    <submittedName>
        <fullName evidence="3">NAD(P)-binding Rossmann-fold containing protein</fullName>
    </submittedName>
</protein>
<name>S3D7F8_GLAL2</name>
<dbReference type="Pfam" id="PF05368">
    <property type="entry name" value="NmrA"/>
    <property type="match status" value="1"/>
</dbReference>
<evidence type="ECO:0000313" key="3">
    <source>
        <dbReference type="EMBL" id="EPE33069.1"/>
    </source>
</evidence>
<dbReference type="EMBL" id="KE145358">
    <property type="protein sequence ID" value="EPE33069.1"/>
    <property type="molecule type" value="Genomic_DNA"/>
</dbReference>
<dbReference type="InterPro" id="IPR008030">
    <property type="entry name" value="NmrA-like"/>
</dbReference>
<dbReference type="InterPro" id="IPR051783">
    <property type="entry name" value="NAD(P)-dependent_oxidoreduct"/>
</dbReference>
<evidence type="ECO:0000313" key="4">
    <source>
        <dbReference type="Proteomes" id="UP000016922"/>
    </source>
</evidence>
<dbReference type="STRING" id="1116229.S3D7F8"/>
<feature type="domain" description="NmrA-like" evidence="2">
    <location>
        <begin position="4"/>
        <end position="114"/>
    </location>
</feature>
<dbReference type="GO" id="GO:0005737">
    <property type="term" value="C:cytoplasm"/>
    <property type="evidence" value="ECO:0007669"/>
    <property type="project" value="TreeGrafter"/>
</dbReference>
<dbReference type="PANTHER" id="PTHR48079">
    <property type="entry name" value="PROTEIN YEEZ"/>
    <property type="match status" value="1"/>
</dbReference>
<dbReference type="Proteomes" id="UP000016922">
    <property type="component" value="Unassembled WGS sequence"/>
</dbReference>
<dbReference type="RefSeq" id="XP_008079686.1">
    <property type="nucleotide sequence ID" value="XM_008081495.1"/>
</dbReference>
<dbReference type="eggNOG" id="KOG1502">
    <property type="taxonomic scope" value="Eukaryota"/>
</dbReference>
<dbReference type="Gene3D" id="3.40.50.720">
    <property type="entry name" value="NAD(P)-binding Rossmann-like Domain"/>
    <property type="match status" value="1"/>
</dbReference>
<dbReference type="OMA" id="ASHEDKA"/>
<dbReference type="SUPFAM" id="SSF51735">
    <property type="entry name" value="NAD(P)-binding Rossmann-fold domains"/>
    <property type="match status" value="1"/>
</dbReference>
<dbReference type="Pfam" id="PF01370">
    <property type="entry name" value="Epimerase"/>
    <property type="match status" value="1"/>
</dbReference>
<sequence length="339" mass="36682">MSPNIFITGVSGYIGGEVVDVFAKKHPEWQLVALVRNAEQGKIIESKYPAVKTVIGTLDDHDLLVEQGKNADVVLQTASADHIEVGRSIIEGTFKGKKGHYIHVSGTGMLHDVQNGYGNPSPKVYSDISDVMEVTSLDSTHVHRDIDAAVIAAGEKFGVPTAIVSPVTIYGVGHGPIKTRSLQIPFLTEAILKHKKAFTVLEGNNIWDNIYITDLAEVYAVLTEEALKPKGGSATWGREGYYFTQTAEHTWVEVVKAISEAAQSRGALPSGDIEKLNPEEASAIHPWAPLLWGGNCRSRGDRIRALGWKPVGPGLYECIPEMVDVEINSLGTQSAATTF</sequence>
<dbReference type="HOGENOM" id="CLU_007383_12_2_1"/>
<organism evidence="3 4">
    <name type="scientific">Glarea lozoyensis (strain ATCC 20868 / MF5171)</name>
    <dbReference type="NCBI Taxonomy" id="1116229"/>
    <lineage>
        <taxon>Eukaryota</taxon>
        <taxon>Fungi</taxon>
        <taxon>Dikarya</taxon>
        <taxon>Ascomycota</taxon>
        <taxon>Pezizomycotina</taxon>
        <taxon>Leotiomycetes</taxon>
        <taxon>Helotiales</taxon>
        <taxon>Helotiaceae</taxon>
        <taxon>Glarea</taxon>
    </lineage>
</organism>
<dbReference type="KEGG" id="glz:GLAREA_06081"/>
<accession>S3D7F8</accession>
<dbReference type="PANTHER" id="PTHR48079:SF6">
    <property type="entry name" value="NAD(P)-BINDING DOMAIN-CONTAINING PROTEIN-RELATED"/>
    <property type="match status" value="1"/>
</dbReference>
<keyword evidence="4" id="KW-1185">Reference proteome</keyword>
<reference evidence="3 4" key="1">
    <citation type="journal article" date="2013" name="BMC Genomics">
        <title>Genomics-driven discovery of the pneumocandin biosynthetic gene cluster in the fungus Glarea lozoyensis.</title>
        <authorList>
            <person name="Chen L."/>
            <person name="Yue Q."/>
            <person name="Zhang X."/>
            <person name="Xiang M."/>
            <person name="Wang C."/>
            <person name="Li S."/>
            <person name="Che Y."/>
            <person name="Ortiz-Lopez F.J."/>
            <person name="Bills G.F."/>
            <person name="Liu X."/>
            <person name="An Z."/>
        </authorList>
    </citation>
    <scope>NUCLEOTIDE SEQUENCE [LARGE SCALE GENOMIC DNA]</scope>
    <source>
        <strain evidence="4">ATCC 20868 / MF5171</strain>
    </source>
</reference>
<feature type="domain" description="NAD-dependent epimerase/dehydratase" evidence="1">
    <location>
        <begin position="147"/>
        <end position="225"/>
    </location>
</feature>
<dbReference type="AlphaFoldDB" id="S3D7F8"/>